<dbReference type="Gene3D" id="3.40.50.300">
    <property type="entry name" value="P-loop containing nucleotide triphosphate hydrolases"/>
    <property type="match status" value="1"/>
</dbReference>
<dbReference type="STRING" id="230819.A0A5C3KIM4"/>
<evidence type="ECO:0000256" key="1">
    <source>
        <dbReference type="ARBA" id="ARBA00022737"/>
    </source>
</evidence>
<dbReference type="InterPro" id="IPR056884">
    <property type="entry name" value="NPHP3-like_N"/>
</dbReference>
<dbReference type="EMBL" id="ML210327">
    <property type="protein sequence ID" value="TFK19727.1"/>
    <property type="molecule type" value="Genomic_DNA"/>
</dbReference>
<dbReference type="SUPFAM" id="SSF52540">
    <property type="entry name" value="P-loop containing nucleoside triphosphate hydrolases"/>
    <property type="match status" value="1"/>
</dbReference>
<name>A0A5C3KIM4_COPMA</name>
<accession>A0A5C3KIM4</accession>
<dbReference type="PANTHER" id="PTHR10039:SF14">
    <property type="entry name" value="NACHT DOMAIN-CONTAINING PROTEIN"/>
    <property type="match status" value="1"/>
</dbReference>
<dbReference type="Pfam" id="PF24883">
    <property type="entry name" value="NPHP3_N"/>
    <property type="match status" value="1"/>
</dbReference>
<evidence type="ECO:0000259" key="2">
    <source>
        <dbReference type="Pfam" id="PF24883"/>
    </source>
</evidence>
<protein>
    <recommendedName>
        <fullName evidence="2">Nephrocystin 3-like N-terminal domain-containing protein</fullName>
    </recommendedName>
</protein>
<keyword evidence="1" id="KW-0677">Repeat</keyword>
<feature type="domain" description="Nephrocystin 3-like N-terminal" evidence="2">
    <location>
        <begin position="75"/>
        <end position="231"/>
    </location>
</feature>
<sequence length="385" mass="43181">MPLFQEAHNFAINGGNFVDNSGHGLGPLIYLQQFAASGAAHDSKERWPPPKCHPKTRKLATSHLLDRAKQRRAERLSSVLWLFAPAGMGKTAIAQTVAELCEEEELLAATFFFHRGDPQRNCTTRLVASIAFQLASSIAEIKPLIEEAVRTNPAVLDKALHIQLKKLIIEPMEKIAQHLTTDRIIIIDGLDECIGLKSEGADLEAEQHLVLQLIDTLQSLPLPLFVIILSRPEAWIIESFDSLPTLSSSTERFDLLENAAMDEDIITYFRSEFARIQKAPNHREEFATRADPWPSNNVVFALTWRAAGQFIYAATVVRYVEDPWDSPTARLRTILSPNLPADHNPLQSLDNLYLQILEQCRNHATTLEVLGYLMAFDGSLTFRPD</sequence>
<keyword evidence="4" id="KW-1185">Reference proteome</keyword>
<organism evidence="3 4">
    <name type="scientific">Coprinopsis marcescibilis</name>
    <name type="common">Agaric fungus</name>
    <name type="synonym">Psathyrella marcescibilis</name>
    <dbReference type="NCBI Taxonomy" id="230819"/>
    <lineage>
        <taxon>Eukaryota</taxon>
        <taxon>Fungi</taxon>
        <taxon>Dikarya</taxon>
        <taxon>Basidiomycota</taxon>
        <taxon>Agaricomycotina</taxon>
        <taxon>Agaricomycetes</taxon>
        <taxon>Agaricomycetidae</taxon>
        <taxon>Agaricales</taxon>
        <taxon>Agaricineae</taxon>
        <taxon>Psathyrellaceae</taxon>
        <taxon>Coprinopsis</taxon>
    </lineage>
</organism>
<proteinExistence type="predicted"/>
<gene>
    <name evidence="3" type="ORF">FA15DRAFT_567807</name>
</gene>
<feature type="non-terminal residue" evidence="3">
    <location>
        <position position="385"/>
    </location>
</feature>
<evidence type="ECO:0000313" key="4">
    <source>
        <dbReference type="Proteomes" id="UP000307440"/>
    </source>
</evidence>
<dbReference type="AlphaFoldDB" id="A0A5C3KIM4"/>
<dbReference type="Proteomes" id="UP000307440">
    <property type="component" value="Unassembled WGS sequence"/>
</dbReference>
<dbReference type="PANTHER" id="PTHR10039">
    <property type="entry name" value="AMELOGENIN"/>
    <property type="match status" value="1"/>
</dbReference>
<evidence type="ECO:0000313" key="3">
    <source>
        <dbReference type="EMBL" id="TFK19727.1"/>
    </source>
</evidence>
<dbReference type="OrthoDB" id="5967843at2759"/>
<dbReference type="InterPro" id="IPR027417">
    <property type="entry name" value="P-loop_NTPase"/>
</dbReference>
<reference evidence="3 4" key="1">
    <citation type="journal article" date="2019" name="Nat. Ecol. Evol.">
        <title>Megaphylogeny resolves global patterns of mushroom evolution.</title>
        <authorList>
            <person name="Varga T."/>
            <person name="Krizsan K."/>
            <person name="Foldi C."/>
            <person name="Dima B."/>
            <person name="Sanchez-Garcia M."/>
            <person name="Sanchez-Ramirez S."/>
            <person name="Szollosi G.J."/>
            <person name="Szarkandi J.G."/>
            <person name="Papp V."/>
            <person name="Albert L."/>
            <person name="Andreopoulos W."/>
            <person name="Angelini C."/>
            <person name="Antonin V."/>
            <person name="Barry K.W."/>
            <person name="Bougher N.L."/>
            <person name="Buchanan P."/>
            <person name="Buyck B."/>
            <person name="Bense V."/>
            <person name="Catcheside P."/>
            <person name="Chovatia M."/>
            <person name="Cooper J."/>
            <person name="Damon W."/>
            <person name="Desjardin D."/>
            <person name="Finy P."/>
            <person name="Geml J."/>
            <person name="Haridas S."/>
            <person name="Hughes K."/>
            <person name="Justo A."/>
            <person name="Karasinski D."/>
            <person name="Kautmanova I."/>
            <person name="Kiss B."/>
            <person name="Kocsube S."/>
            <person name="Kotiranta H."/>
            <person name="LaButti K.M."/>
            <person name="Lechner B.E."/>
            <person name="Liimatainen K."/>
            <person name="Lipzen A."/>
            <person name="Lukacs Z."/>
            <person name="Mihaltcheva S."/>
            <person name="Morgado L.N."/>
            <person name="Niskanen T."/>
            <person name="Noordeloos M.E."/>
            <person name="Ohm R.A."/>
            <person name="Ortiz-Santana B."/>
            <person name="Ovrebo C."/>
            <person name="Racz N."/>
            <person name="Riley R."/>
            <person name="Savchenko A."/>
            <person name="Shiryaev A."/>
            <person name="Soop K."/>
            <person name="Spirin V."/>
            <person name="Szebenyi C."/>
            <person name="Tomsovsky M."/>
            <person name="Tulloss R.E."/>
            <person name="Uehling J."/>
            <person name="Grigoriev I.V."/>
            <person name="Vagvolgyi C."/>
            <person name="Papp T."/>
            <person name="Martin F.M."/>
            <person name="Miettinen O."/>
            <person name="Hibbett D.S."/>
            <person name="Nagy L.G."/>
        </authorList>
    </citation>
    <scope>NUCLEOTIDE SEQUENCE [LARGE SCALE GENOMIC DNA]</scope>
    <source>
        <strain evidence="3 4">CBS 121175</strain>
    </source>
</reference>